<evidence type="ECO:0000313" key="2">
    <source>
        <dbReference type="Proteomes" id="UP001265550"/>
    </source>
</evidence>
<organism evidence="1 2">
    <name type="scientific">Hydrogenophaga laconesensis</name>
    <dbReference type="NCBI Taxonomy" id="1805971"/>
    <lineage>
        <taxon>Bacteria</taxon>
        <taxon>Pseudomonadati</taxon>
        <taxon>Pseudomonadota</taxon>
        <taxon>Betaproteobacteria</taxon>
        <taxon>Burkholderiales</taxon>
        <taxon>Comamonadaceae</taxon>
        <taxon>Hydrogenophaga</taxon>
    </lineage>
</organism>
<sequence>MDTPAAQPLTDAEINRLIDGEVHGAERDALQQRLLGDANGRERLAQWQRQRNAIRQLHAGVLQEPVPHPLQEAADRVGDAKARVSNWWRWGGIAAGIVLAFGVGRLSNQEWPAGRVLQGAPLATLPAFARDAAVAHAVYSPEKRHPVEVGAGEQDHLVQWLSRRTGKSLKVPRLDPLGYELVGGRLLPGDAGARAQFMFQNAQGVRITLYLGALAPSDPTGAGQETAFRFTEGGPVPGFYWVDQGFGYALSGPLSRDALLSLAETVYQQL</sequence>
<accession>A0ABU1VE52</accession>
<evidence type="ECO:0000313" key="1">
    <source>
        <dbReference type="EMBL" id="MDR7095625.1"/>
    </source>
</evidence>
<comment type="caution">
    <text evidence="1">The sequence shown here is derived from an EMBL/GenBank/DDBJ whole genome shotgun (WGS) entry which is preliminary data.</text>
</comment>
<dbReference type="RefSeq" id="WP_204731132.1">
    <property type="nucleotide sequence ID" value="NZ_JAVDWE010000009.1"/>
</dbReference>
<name>A0ABU1VE52_9BURK</name>
<protein>
    <submittedName>
        <fullName evidence="1">Anti-sigma factor RsiW</fullName>
    </submittedName>
</protein>
<proteinExistence type="predicted"/>
<dbReference type="Proteomes" id="UP001265550">
    <property type="component" value="Unassembled WGS sequence"/>
</dbReference>
<keyword evidence="2" id="KW-1185">Reference proteome</keyword>
<gene>
    <name evidence="1" type="ORF">J2X09_003376</name>
</gene>
<reference evidence="1 2" key="1">
    <citation type="submission" date="2023-07" db="EMBL/GenBank/DDBJ databases">
        <title>Sorghum-associated microbial communities from plants grown in Nebraska, USA.</title>
        <authorList>
            <person name="Schachtman D."/>
        </authorList>
    </citation>
    <scope>NUCLEOTIDE SEQUENCE [LARGE SCALE GENOMIC DNA]</scope>
    <source>
        <strain evidence="1 2">BE240</strain>
    </source>
</reference>
<dbReference type="EMBL" id="JAVDWE010000009">
    <property type="protein sequence ID" value="MDR7095625.1"/>
    <property type="molecule type" value="Genomic_DNA"/>
</dbReference>